<dbReference type="InterPro" id="IPR011991">
    <property type="entry name" value="ArsR-like_HTH"/>
</dbReference>
<evidence type="ECO:0000256" key="1">
    <source>
        <dbReference type="ARBA" id="ARBA00023015"/>
    </source>
</evidence>
<sequence length="307" mass="36519">MKKSERLNCILRFLSDKQQFHISDLMSEYGISKSTALRDIASLEEMGLALYSEPGRYGRYVLLNNKVLPAIRFTQEELFVLYLSLMTMKGYQTLPFSVEFSHIRQKFLDFVSAWSRKEFEKLENIITFENAYHPYKSAFLKEIIYSILENNVVLIRYKDKDYHIQFYQVSTSFNQWYGCGIDRSTETYKVFRCDKITSFKQTDCYPPLNREQLKSFIPDFSQRKNHFCAQIDPFLADVYYKENYPTIQLVKENDSLYLKGSYNDGELPFILRYLSRYSEGIISLKPERLKKELIRYFEAQVKRLTSL</sequence>
<dbReference type="PANTHER" id="PTHR34580:SF9">
    <property type="entry name" value="SLL5097 PROTEIN"/>
    <property type="match status" value="1"/>
</dbReference>
<evidence type="ECO:0000313" key="4">
    <source>
        <dbReference type="EMBL" id="MDW2796109.1"/>
    </source>
</evidence>
<evidence type="ECO:0000259" key="3">
    <source>
        <dbReference type="PROSITE" id="PS51000"/>
    </source>
</evidence>
<keyword evidence="2" id="KW-0804">Transcription</keyword>
<feature type="domain" description="HTH deoR-type" evidence="3">
    <location>
        <begin position="3"/>
        <end position="58"/>
    </location>
</feature>
<dbReference type="InterPro" id="IPR036390">
    <property type="entry name" value="WH_DNA-bd_sf"/>
</dbReference>
<dbReference type="Gene3D" id="1.10.10.10">
    <property type="entry name" value="Winged helix-like DNA-binding domain superfamily/Winged helix DNA-binding domain"/>
    <property type="match status" value="1"/>
</dbReference>
<dbReference type="EMBL" id="JAWONS010000011">
    <property type="protein sequence ID" value="MDW2796109.1"/>
    <property type="molecule type" value="Genomic_DNA"/>
</dbReference>
<dbReference type="InterPro" id="IPR013196">
    <property type="entry name" value="HTH_11"/>
</dbReference>
<dbReference type="InterPro" id="IPR051534">
    <property type="entry name" value="CBASS_pafABC_assoc_protein"/>
</dbReference>
<dbReference type="PROSITE" id="PS51000">
    <property type="entry name" value="HTH_DEOR_2"/>
    <property type="match status" value="1"/>
</dbReference>
<dbReference type="Proteomes" id="UP001276854">
    <property type="component" value="Unassembled WGS sequence"/>
</dbReference>
<keyword evidence="1" id="KW-0805">Transcription regulation</keyword>
<reference evidence="4 5" key="1">
    <citation type="submission" date="2023-10" db="EMBL/GenBank/DDBJ databases">
        <title>A novel Glycoside Hydrolase 43-Like Enzyme from Clostrdium boliviensis is an Endo-xylanase, and a Candidate for Xylooligosaccharides Production from Different Xylan Substrates.</title>
        <authorList>
            <person name="Alvarez M.T."/>
            <person name="Rocabado-Villegas L.R."/>
            <person name="Salas-Veizaga D.M."/>
            <person name="Linares-Pasten J.A."/>
            <person name="Gudmundsdottir E.E."/>
            <person name="Hreggvidsson G.O."/>
            <person name="Adlercreutz P."/>
            <person name="Nordberg Karlsson E."/>
        </authorList>
    </citation>
    <scope>NUCLEOTIDE SEQUENCE [LARGE SCALE GENOMIC DNA]</scope>
    <source>
        <strain evidence="4 5">E-1</strain>
    </source>
</reference>
<keyword evidence="5" id="KW-1185">Reference proteome</keyword>
<organism evidence="4 5">
    <name type="scientific">Clostridium boliviensis</name>
    <dbReference type="NCBI Taxonomy" id="318465"/>
    <lineage>
        <taxon>Bacteria</taxon>
        <taxon>Bacillati</taxon>
        <taxon>Bacillota</taxon>
        <taxon>Clostridia</taxon>
        <taxon>Eubacteriales</taxon>
        <taxon>Clostridiaceae</taxon>
        <taxon>Clostridium</taxon>
    </lineage>
</organism>
<accession>A0ABU4GER1</accession>
<proteinExistence type="predicted"/>
<dbReference type="Pfam" id="PF08279">
    <property type="entry name" value="HTH_11"/>
    <property type="match status" value="1"/>
</dbReference>
<dbReference type="CDD" id="cd00090">
    <property type="entry name" value="HTH_ARSR"/>
    <property type="match status" value="1"/>
</dbReference>
<comment type="caution">
    <text evidence="4">The sequence shown here is derived from an EMBL/GenBank/DDBJ whole genome shotgun (WGS) entry which is preliminary data.</text>
</comment>
<dbReference type="InterPro" id="IPR001034">
    <property type="entry name" value="DeoR_HTH"/>
</dbReference>
<evidence type="ECO:0000256" key="2">
    <source>
        <dbReference type="ARBA" id="ARBA00023163"/>
    </source>
</evidence>
<protein>
    <submittedName>
        <fullName evidence="4">WYL domain-containing protein</fullName>
    </submittedName>
</protein>
<dbReference type="InterPro" id="IPR036388">
    <property type="entry name" value="WH-like_DNA-bd_sf"/>
</dbReference>
<dbReference type="RefSeq" id="WP_318062384.1">
    <property type="nucleotide sequence ID" value="NZ_JAWONS010000011.1"/>
</dbReference>
<name>A0ABU4GER1_9CLOT</name>
<dbReference type="SUPFAM" id="SSF46785">
    <property type="entry name" value="Winged helix' DNA-binding domain"/>
    <property type="match status" value="2"/>
</dbReference>
<dbReference type="PANTHER" id="PTHR34580">
    <property type="match status" value="1"/>
</dbReference>
<evidence type="ECO:0000313" key="5">
    <source>
        <dbReference type="Proteomes" id="UP001276854"/>
    </source>
</evidence>
<gene>
    <name evidence="4" type="ORF">RZO55_00720</name>
</gene>